<evidence type="ECO:0000313" key="2">
    <source>
        <dbReference type="Proteomes" id="UP000041601"/>
    </source>
</evidence>
<evidence type="ECO:0000313" key="1">
    <source>
        <dbReference type="EMBL" id="CNE82309.1"/>
    </source>
</evidence>
<organism evidence="1 2">
    <name type="scientific">Yersinia enterocolitica</name>
    <dbReference type="NCBI Taxonomy" id="630"/>
    <lineage>
        <taxon>Bacteria</taxon>
        <taxon>Pseudomonadati</taxon>
        <taxon>Pseudomonadota</taxon>
        <taxon>Gammaproteobacteria</taxon>
        <taxon>Enterobacterales</taxon>
        <taxon>Yersiniaceae</taxon>
        <taxon>Yersinia</taxon>
    </lineage>
</organism>
<protein>
    <submittedName>
        <fullName evidence="1">Uncharacterized protein</fullName>
    </submittedName>
</protein>
<dbReference type="Proteomes" id="UP000041601">
    <property type="component" value="Unassembled WGS sequence"/>
</dbReference>
<name>A0ABP1YJV5_YEREN</name>
<accession>A0ABP1YJV5</accession>
<reference evidence="1 2" key="1">
    <citation type="submission" date="2015-03" db="EMBL/GenBank/DDBJ databases">
        <authorList>
            <consortium name="Pathogen Informatics"/>
            <person name="Murphy D."/>
        </authorList>
    </citation>
    <scope>NUCLEOTIDE SEQUENCE [LARGE SCALE GENOMIC DNA]</scope>
    <source>
        <strain evidence="1 2">IP05342</strain>
    </source>
</reference>
<keyword evidence="2" id="KW-1185">Reference proteome</keyword>
<sequence>MVPAFVEFLLTFIQPVAQICLDDFRLRLPKVFSSVFAAPDVMENSKYPEDEWINHNPE</sequence>
<gene>
    <name evidence="1" type="ORF">ERS137959_04669</name>
</gene>
<dbReference type="EMBL" id="CPXJ01000156">
    <property type="protein sequence ID" value="CNE82309.1"/>
    <property type="molecule type" value="Genomic_DNA"/>
</dbReference>
<comment type="caution">
    <text evidence="1">The sequence shown here is derived from an EMBL/GenBank/DDBJ whole genome shotgun (WGS) entry which is preliminary data.</text>
</comment>
<proteinExistence type="predicted"/>